<dbReference type="Proteomes" id="UP000016088">
    <property type="component" value="Unassembled WGS sequence"/>
</dbReference>
<dbReference type="VEuPathDB" id="FungiDB:SOCG_01647"/>
<keyword evidence="2" id="KW-0812">Transmembrane</keyword>
<proteinExistence type="predicted"/>
<keyword evidence="4" id="KW-1185">Reference proteome</keyword>
<gene>
    <name evidence="3" type="ORF">SOCG_01647</name>
</gene>
<evidence type="ECO:0000256" key="1">
    <source>
        <dbReference type="SAM" id="MobiDB-lite"/>
    </source>
</evidence>
<reference evidence="3 4" key="1">
    <citation type="journal article" date="2011" name="Science">
        <title>Comparative functional genomics of the fission yeasts.</title>
        <authorList>
            <person name="Rhind N."/>
            <person name="Chen Z."/>
            <person name="Yassour M."/>
            <person name="Thompson D.A."/>
            <person name="Haas B.J."/>
            <person name="Habib N."/>
            <person name="Wapinski I."/>
            <person name="Roy S."/>
            <person name="Lin M.F."/>
            <person name="Heiman D.I."/>
            <person name="Young S.K."/>
            <person name="Furuya K."/>
            <person name="Guo Y."/>
            <person name="Pidoux A."/>
            <person name="Chen H.M."/>
            <person name="Robbertse B."/>
            <person name="Goldberg J.M."/>
            <person name="Aoki K."/>
            <person name="Bayne E.H."/>
            <person name="Berlin A.M."/>
            <person name="Desjardins C.A."/>
            <person name="Dobbs E."/>
            <person name="Dukaj L."/>
            <person name="Fan L."/>
            <person name="FitzGerald M.G."/>
            <person name="French C."/>
            <person name="Gujja S."/>
            <person name="Hansen K."/>
            <person name="Keifenheim D."/>
            <person name="Levin J.Z."/>
            <person name="Mosher R.A."/>
            <person name="Mueller C.A."/>
            <person name="Pfiffner J."/>
            <person name="Priest M."/>
            <person name="Russ C."/>
            <person name="Smialowska A."/>
            <person name="Swoboda P."/>
            <person name="Sykes S.M."/>
            <person name="Vaughn M."/>
            <person name="Vengrova S."/>
            <person name="Yoder R."/>
            <person name="Zeng Q."/>
            <person name="Allshire R."/>
            <person name="Baulcombe D."/>
            <person name="Birren B.W."/>
            <person name="Brown W."/>
            <person name="Ekwall K."/>
            <person name="Kellis M."/>
            <person name="Leatherwood J."/>
            <person name="Levin H."/>
            <person name="Margalit H."/>
            <person name="Martienssen R."/>
            <person name="Nieduszynski C.A."/>
            <person name="Spatafora J.W."/>
            <person name="Friedman N."/>
            <person name="Dalgaard J.Z."/>
            <person name="Baumann P."/>
            <person name="Niki H."/>
            <person name="Regev A."/>
            <person name="Nusbaum C."/>
        </authorList>
    </citation>
    <scope>NUCLEOTIDE SEQUENCE [LARGE SCALE GENOMIC DNA]</scope>
    <source>
        <strain evidence="4">yFS286</strain>
    </source>
</reference>
<accession>S9RBB7</accession>
<evidence type="ECO:0000256" key="2">
    <source>
        <dbReference type="SAM" id="Phobius"/>
    </source>
</evidence>
<dbReference type="AlphaFoldDB" id="S9RBB7"/>
<dbReference type="PIRSF" id="PIRSF008756">
    <property type="entry name" value="P_tr_PHO88"/>
    <property type="match status" value="1"/>
</dbReference>
<dbReference type="GO" id="GO:0005739">
    <property type="term" value="C:mitochondrion"/>
    <property type="evidence" value="ECO:0007669"/>
    <property type="project" value="TreeGrafter"/>
</dbReference>
<sequence length="196" mass="21154">MNAQVLNLVAALGVMQYSKRLDFEDPQVVYYARAAYVISNAIIFGVYTLIQTRISSNNDRTPLIYEEPPAPFSGQTTGKRVTTTVKDYDNEQLQKAKKSSMIGVAMMAFMHLYMGYAQPLVLQSILPLIGLFTNQLTSIYILGKAAEGSLARPFAASGGLFNNANKSAPATSSSTPAAAVSDGPTITELNDEEKTA</sequence>
<dbReference type="EMBL" id="KE503208">
    <property type="protein sequence ID" value="EPX71429.1"/>
    <property type="molecule type" value="Genomic_DNA"/>
</dbReference>
<dbReference type="HOGENOM" id="CLU_099163_0_0_1"/>
<dbReference type="eggNOG" id="KOG4554">
    <property type="taxonomic scope" value="Eukaryota"/>
</dbReference>
<feature type="compositionally biased region" description="Low complexity" evidence="1">
    <location>
        <begin position="167"/>
        <end position="181"/>
    </location>
</feature>
<keyword evidence="2" id="KW-0472">Membrane</keyword>
<dbReference type="GO" id="GO:0005783">
    <property type="term" value="C:endoplasmic reticulum"/>
    <property type="evidence" value="ECO:0007669"/>
    <property type="project" value="InterPro"/>
</dbReference>
<keyword evidence="2" id="KW-1133">Transmembrane helix</keyword>
<dbReference type="Pfam" id="PF10032">
    <property type="entry name" value="Pho88"/>
    <property type="match status" value="1"/>
</dbReference>
<feature type="transmembrane region" description="Helical" evidence="2">
    <location>
        <begin position="100"/>
        <end position="118"/>
    </location>
</feature>
<dbReference type="RefSeq" id="XP_013020054.1">
    <property type="nucleotide sequence ID" value="XM_013164600.1"/>
</dbReference>
<name>S9RBB7_SCHOY</name>
<dbReference type="OrthoDB" id="18139at2759"/>
<evidence type="ECO:0000313" key="3">
    <source>
        <dbReference type="EMBL" id="EPX71429.1"/>
    </source>
</evidence>
<feature type="region of interest" description="Disordered" evidence="1">
    <location>
        <begin position="165"/>
        <end position="196"/>
    </location>
</feature>
<dbReference type="GeneID" id="25030627"/>
<feature type="transmembrane region" description="Helical" evidence="2">
    <location>
        <begin position="30"/>
        <end position="50"/>
    </location>
</feature>
<dbReference type="PANTHER" id="PTHR28112">
    <property type="entry name" value="SRP-INDEPENDENT TARGETING PROTEIN 3"/>
    <property type="match status" value="1"/>
</dbReference>
<organism evidence="3 4">
    <name type="scientific">Schizosaccharomyces octosporus (strain yFS286)</name>
    <name type="common">Fission yeast</name>
    <name type="synonym">Octosporomyces octosporus</name>
    <dbReference type="NCBI Taxonomy" id="483514"/>
    <lineage>
        <taxon>Eukaryota</taxon>
        <taxon>Fungi</taxon>
        <taxon>Dikarya</taxon>
        <taxon>Ascomycota</taxon>
        <taxon>Taphrinomycotina</taxon>
        <taxon>Schizosaccharomycetes</taxon>
        <taxon>Schizosaccharomycetales</taxon>
        <taxon>Schizosaccharomycetaceae</taxon>
        <taxon>Schizosaccharomyces</taxon>
    </lineage>
</organism>
<dbReference type="OMA" id="MDYDIAD"/>
<dbReference type="PANTHER" id="PTHR28112:SF2">
    <property type="entry name" value="PHO88 FAMILY PROTEIN"/>
    <property type="match status" value="1"/>
</dbReference>
<protein>
    <submittedName>
        <fullName evidence="3">Pho88 family protein</fullName>
    </submittedName>
</protein>
<dbReference type="GO" id="GO:0045047">
    <property type="term" value="P:protein targeting to ER"/>
    <property type="evidence" value="ECO:0007669"/>
    <property type="project" value="InterPro"/>
</dbReference>
<evidence type="ECO:0000313" key="4">
    <source>
        <dbReference type="Proteomes" id="UP000016088"/>
    </source>
</evidence>
<dbReference type="InterPro" id="IPR012098">
    <property type="entry name" value="SND3_fun"/>
</dbReference>